<feature type="domain" description="Sigma-54 factor interaction" evidence="12">
    <location>
        <begin position="143"/>
        <end position="372"/>
    </location>
</feature>
<dbReference type="InterPro" id="IPR002197">
    <property type="entry name" value="HTH_Fis"/>
</dbReference>
<dbReference type="PROSITE" id="PS50110">
    <property type="entry name" value="RESPONSE_REGULATORY"/>
    <property type="match status" value="1"/>
</dbReference>
<dbReference type="Gene3D" id="1.10.8.60">
    <property type="match status" value="1"/>
</dbReference>
<evidence type="ECO:0000313" key="15">
    <source>
        <dbReference type="Proteomes" id="UP000014541"/>
    </source>
</evidence>
<dbReference type="InterPro" id="IPR011006">
    <property type="entry name" value="CheY-like_superfamily"/>
</dbReference>
<dbReference type="InterPro" id="IPR002078">
    <property type="entry name" value="Sigma_54_int"/>
</dbReference>
<dbReference type="SUPFAM" id="SSF46689">
    <property type="entry name" value="Homeodomain-like"/>
    <property type="match status" value="1"/>
</dbReference>
<dbReference type="InterPro" id="IPR027417">
    <property type="entry name" value="P-loop_NTPase"/>
</dbReference>
<dbReference type="CDD" id="cd00009">
    <property type="entry name" value="AAA"/>
    <property type="match status" value="1"/>
</dbReference>
<dbReference type="EMBL" id="ATFF01000006">
    <property type="protein sequence ID" value="EPF30651.1"/>
    <property type="molecule type" value="Genomic_DNA"/>
</dbReference>
<dbReference type="Proteomes" id="UP000014541">
    <property type="component" value="Unassembled WGS sequence"/>
</dbReference>
<keyword evidence="5" id="KW-0067">ATP-binding</keyword>
<gene>
    <name evidence="14" type="ORF">HMPREF9194_00970</name>
</gene>
<evidence type="ECO:0000256" key="10">
    <source>
        <dbReference type="ARBA" id="ARBA00023163"/>
    </source>
</evidence>
<evidence type="ECO:0000256" key="3">
    <source>
        <dbReference type="ARBA" id="ARBA00022553"/>
    </source>
</evidence>
<feature type="domain" description="Response regulatory" evidence="13">
    <location>
        <begin position="4"/>
        <end position="118"/>
    </location>
</feature>
<dbReference type="FunFam" id="1.10.8.60:FF:000014">
    <property type="entry name" value="DNA-binding transcriptional regulator NtrC"/>
    <property type="match status" value="1"/>
</dbReference>
<dbReference type="Pfam" id="PF25601">
    <property type="entry name" value="AAA_lid_14"/>
    <property type="match status" value="1"/>
</dbReference>
<keyword evidence="2" id="KW-0963">Cytoplasm</keyword>
<dbReference type="InterPro" id="IPR003593">
    <property type="entry name" value="AAA+_ATPase"/>
</dbReference>
<evidence type="ECO:0000313" key="14">
    <source>
        <dbReference type="EMBL" id="EPF30651.1"/>
    </source>
</evidence>
<evidence type="ECO:0000256" key="9">
    <source>
        <dbReference type="ARBA" id="ARBA00023159"/>
    </source>
</evidence>
<comment type="subcellular location">
    <subcellularLocation>
        <location evidence="1">Cytoplasm</location>
    </subcellularLocation>
</comment>
<dbReference type="SMART" id="SM00382">
    <property type="entry name" value="AAA"/>
    <property type="match status" value="1"/>
</dbReference>
<evidence type="ECO:0000256" key="11">
    <source>
        <dbReference type="PROSITE-ProRule" id="PRU00169"/>
    </source>
</evidence>
<evidence type="ECO:0000256" key="5">
    <source>
        <dbReference type="ARBA" id="ARBA00022840"/>
    </source>
</evidence>
<name>S3K1A6_TREMA</name>
<dbReference type="InterPro" id="IPR025944">
    <property type="entry name" value="Sigma_54_int_dom_CS"/>
</dbReference>
<dbReference type="Pfam" id="PF02954">
    <property type="entry name" value="HTH_8"/>
    <property type="match status" value="1"/>
</dbReference>
<evidence type="ECO:0000256" key="6">
    <source>
        <dbReference type="ARBA" id="ARBA00023012"/>
    </source>
</evidence>
<dbReference type="GO" id="GO:0005737">
    <property type="term" value="C:cytoplasm"/>
    <property type="evidence" value="ECO:0007669"/>
    <property type="project" value="UniProtKB-SubCell"/>
</dbReference>
<dbReference type="PROSITE" id="PS50045">
    <property type="entry name" value="SIGMA54_INTERACT_4"/>
    <property type="match status" value="1"/>
</dbReference>
<dbReference type="InterPro" id="IPR058031">
    <property type="entry name" value="AAA_lid_NorR"/>
</dbReference>
<dbReference type="GO" id="GO:0005524">
    <property type="term" value="F:ATP binding"/>
    <property type="evidence" value="ECO:0007669"/>
    <property type="project" value="UniProtKB-KW"/>
</dbReference>
<dbReference type="HOGENOM" id="CLU_000445_0_5_12"/>
<evidence type="ECO:0000256" key="4">
    <source>
        <dbReference type="ARBA" id="ARBA00022741"/>
    </source>
</evidence>
<dbReference type="Pfam" id="PF00158">
    <property type="entry name" value="Sigma54_activat"/>
    <property type="match status" value="1"/>
</dbReference>
<dbReference type="InterPro" id="IPR025943">
    <property type="entry name" value="Sigma_54_int_dom_ATP-bd_2"/>
</dbReference>
<keyword evidence="10" id="KW-0804">Transcription</keyword>
<dbReference type="InterPro" id="IPR025662">
    <property type="entry name" value="Sigma_54_int_dom_ATP-bd_1"/>
</dbReference>
<dbReference type="InterPro" id="IPR001789">
    <property type="entry name" value="Sig_transdc_resp-reg_receiver"/>
</dbReference>
<dbReference type="SUPFAM" id="SSF52540">
    <property type="entry name" value="P-loop containing nucleoside triphosphate hydrolases"/>
    <property type="match status" value="1"/>
</dbReference>
<evidence type="ECO:0000256" key="1">
    <source>
        <dbReference type="ARBA" id="ARBA00004496"/>
    </source>
</evidence>
<keyword evidence="6" id="KW-0902">Two-component regulatory system</keyword>
<dbReference type="SMART" id="SM00448">
    <property type="entry name" value="REC"/>
    <property type="match status" value="1"/>
</dbReference>
<keyword evidence="8" id="KW-0238">DNA-binding</keyword>
<keyword evidence="3 11" id="KW-0597">Phosphoprotein</keyword>
<dbReference type="OrthoDB" id="9803970at2"/>
<dbReference type="GO" id="GO:0006355">
    <property type="term" value="P:regulation of DNA-templated transcription"/>
    <property type="evidence" value="ECO:0007669"/>
    <property type="project" value="InterPro"/>
</dbReference>
<dbReference type="Gene3D" id="1.10.10.60">
    <property type="entry name" value="Homeodomain-like"/>
    <property type="match status" value="1"/>
</dbReference>
<evidence type="ECO:0000259" key="12">
    <source>
        <dbReference type="PROSITE" id="PS50045"/>
    </source>
</evidence>
<dbReference type="FunFam" id="3.40.50.300:FF:000006">
    <property type="entry name" value="DNA-binding transcriptional regulator NtrC"/>
    <property type="match status" value="1"/>
</dbReference>
<dbReference type="FunFam" id="3.40.50.2300:FF:000018">
    <property type="entry name" value="DNA-binding transcriptional regulator NtrC"/>
    <property type="match status" value="1"/>
</dbReference>
<proteinExistence type="predicted"/>
<protein>
    <submittedName>
        <fullName evidence="14">Uncharacterized protein</fullName>
    </submittedName>
</protein>
<dbReference type="PROSITE" id="PS00675">
    <property type="entry name" value="SIGMA54_INTERACT_1"/>
    <property type="match status" value="1"/>
</dbReference>
<feature type="modified residue" description="4-aspartylphosphate" evidence="11">
    <location>
        <position position="53"/>
    </location>
</feature>
<dbReference type="AlphaFoldDB" id="S3K1A6"/>
<evidence type="ECO:0000256" key="2">
    <source>
        <dbReference type="ARBA" id="ARBA00022490"/>
    </source>
</evidence>
<dbReference type="RefSeq" id="WP_016525262.1">
    <property type="nucleotide sequence ID" value="NZ_KE332518.1"/>
</dbReference>
<dbReference type="PANTHER" id="PTHR32071">
    <property type="entry name" value="TRANSCRIPTIONAL REGULATORY PROTEIN"/>
    <property type="match status" value="1"/>
</dbReference>
<dbReference type="Gene3D" id="3.40.50.2300">
    <property type="match status" value="1"/>
</dbReference>
<dbReference type="GO" id="GO:0043565">
    <property type="term" value="F:sequence-specific DNA binding"/>
    <property type="evidence" value="ECO:0007669"/>
    <property type="project" value="InterPro"/>
</dbReference>
<dbReference type="SUPFAM" id="SSF52172">
    <property type="entry name" value="CheY-like"/>
    <property type="match status" value="1"/>
</dbReference>
<dbReference type="PRINTS" id="PR01590">
    <property type="entry name" value="HTHFIS"/>
</dbReference>
<accession>S3K1A6</accession>
<evidence type="ECO:0000256" key="8">
    <source>
        <dbReference type="ARBA" id="ARBA00023125"/>
    </source>
</evidence>
<comment type="caution">
    <text evidence="14">The sequence shown here is derived from an EMBL/GenBank/DDBJ whole genome shotgun (WGS) entry which is preliminary data.</text>
</comment>
<dbReference type="Pfam" id="PF00072">
    <property type="entry name" value="Response_reg"/>
    <property type="match status" value="1"/>
</dbReference>
<evidence type="ECO:0000256" key="7">
    <source>
        <dbReference type="ARBA" id="ARBA00023015"/>
    </source>
</evidence>
<dbReference type="PROSITE" id="PS00676">
    <property type="entry name" value="SIGMA54_INTERACT_2"/>
    <property type="match status" value="1"/>
</dbReference>
<keyword evidence="9" id="KW-0010">Activator</keyword>
<evidence type="ECO:0000259" key="13">
    <source>
        <dbReference type="PROSITE" id="PS50110"/>
    </source>
</evidence>
<keyword evidence="4" id="KW-0547">Nucleotide-binding</keyword>
<sequence length="454" mass="49953">MQYTILIIDDEKNIREGLGAALEMEGYKIALASDGKAGLERLVKGDIDLVITDLRMPEVSGEHVLAKVTAENPGVPVIVLTGHGSIDSAVDAMRNGAYDFLTKPLNLDQLVLIVKRALQGRELVLKHKELQEELNSRKSFESIIGKSAEMQKIFEIVRKAAGSKASVLITGESGVGKELIANALHNLSPRRDNSLIKVHCAALSENLLESELFGHEKGAFTGATSLKRGRFELANGGTIFLDEIGEIDQNVQIKILRVLQDKRFERVGGEETLEVDVRVIAATNRDLEAEIAAGRFREDLYYRLNVVHIHVPPLRDRRDDIPLLITAFLQEFAKENGKTIEGIDSRARSALYKFDWPGNIRQLRNCLESAVVMSSGPIIKLEDLPPSIAGSSQADIIEVPAGIPMAEAEKMLILQNLAINKGNKTKTADILGIGRKTLHRKLDEYAGKAGLRHE</sequence>
<dbReference type="Gene3D" id="3.40.50.300">
    <property type="entry name" value="P-loop containing nucleotide triphosphate hydrolases"/>
    <property type="match status" value="1"/>
</dbReference>
<dbReference type="GO" id="GO:0000160">
    <property type="term" value="P:phosphorelay signal transduction system"/>
    <property type="evidence" value="ECO:0007669"/>
    <property type="project" value="UniProtKB-KW"/>
</dbReference>
<dbReference type="PANTHER" id="PTHR32071:SF122">
    <property type="entry name" value="SIGMA FACTOR"/>
    <property type="match status" value="1"/>
</dbReference>
<dbReference type="PATRIC" id="fig|1125699.3.peg.992"/>
<dbReference type="STRING" id="1125699.HMPREF9194_00970"/>
<keyword evidence="15" id="KW-1185">Reference proteome</keyword>
<keyword evidence="7" id="KW-0805">Transcription regulation</keyword>
<organism evidence="14 15">
    <name type="scientific">Treponema maltophilum ATCC 51939</name>
    <dbReference type="NCBI Taxonomy" id="1125699"/>
    <lineage>
        <taxon>Bacteria</taxon>
        <taxon>Pseudomonadati</taxon>
        <taxon>Spirochaetota</taxon>
        <taxon>Spirochaetia</taxon>
        <taxon>Spirochaetales</taxon>
        <taxon>Treponemataceae</taxon>
        <taxon>Treponema</taxon>
    </lineage>
</organism>
<dbReference type="PROSITE" id="PS00688">
    <property type="entry name" value="SIGMA54_INTERACT_3"/>
    <property type="match status" value="1"/>
</dbReference>
<reference evidence="14 15" key="1">
    <citation type="submission" date="2013-04" db="EMBL/GenBank/DDBJ databases">
        <title>The Genome Sequence of Treponema maltophilum ATCC 51939.</title>
        <authorList>
            <consortium name="The Broad Institute Genomics Platform"/>
            <person name="Earl A."/>
            <person name="Ward D."/>
            <person name="Feldgarden M."/>
            <person name="Gevers D."/>
            <person name="Leonetti C."/>
            <person name="Blanton J.M."/>
            <person name="Dewhirst F.E."/>
            <person name="Izard J."/>
            <person name="Walker B."/>
            <person name="Young S."/>
            <person name="Zeng Q."/>
            <person name="Gargeya S."/>
            <person name="Fitzgerald M."/>
            <person name="Haas B."/>
            <person name="Abouelleil A."/>
            <person name="Allen A.W."/>
            <person name="Alvarado L."/>
            <person name="Arachchi H.M."/>
            <person name="Berlin A.M."/>
            <person name="Chapman S.B."/>
            <person name="Gainer-Dewar J."/>
            <person name="Goldberg J."/>
            <person name="Griggs A."/>
            <person name="Gujja S."/>
            <person name="Hansen M."/>
            <person name="Howarth C."/>
            <person name="Imamovic A."/>
            <person name="Ireland A."/>
            <person name="Larimer J."/>
            <person name="McCowan C."/>
            <person name="Murphy C."/>
            <person name="Pearson M."/>
            <person name="Poon T.W."/>
            <person name="Priest M."/>
            <person name="Roberts A."/>
            <person name="Saif S."/>
            <person name="Shea T."/>
            <person name="Sisk P."/>
            <person name="Sykes S."/>
            <person name="Wortman J."/>
            <person name="Nusbaum C."/>
            <person name="Birren B."/>
        </authorList>
    </citation>
    <scope>NUCLEOTIDE SEQUENCE [LARGE SCALE GENOMIC DNA]</scope>
    <source>
        <strain evidence="14 15">ATCC 51939</strain>
    </source>
</reference>
<dbReference type="eggNOG" id="COG2204">
    <property type="taxonomic scope" value="Bacteria"/>
</dbReference>
<dbReference type="InterPro" id="IPR009057">
    <property type="entry name" value="Homeodomain-like_sf"/>
</dbReference>